<evidence type="ECO:0000259" key="8">
    <source>
        <dbReference type="Pfam" id="PF06808"/>
    </source>
</evidence>
<name>A0AAE3VM53_9HYPH</name>
<protein>
    <recommendedName>
        <fullName evidence="7">TRAP transporter large permease protein</fullName>
    </recommendedName>
</protein>
<keyword evidence="7" id="KW-0813">Transport</keyword>
<dbReference type="GO" id="GO:0005886">
    <property type="term" value="C:plasma membrane"/>
    <property type="evidence" value="ECO:0007669"/>
    <property type="project" value="UniProtKB-SubCell"/>
</dbReference>
<evidence type="ECO:0000313" key="9">
    <source>
        <dbReference type="EMBL" id="MDQ0314478.1"/>
    </source>
</evidence>
<dbReference type="NCBIfam" id="TIGR00786">
    <property type="entry name" value="dctM"/>
    <property type="match status" value="1"/>
</dbReference>
<evidence type="ECO:0000256" key="7">
    <source>
        <dbReference type="RuleBase" id="RU369079"/>
    </source>
</evidence>
<dbReference type="AlphaFoldDB" id="A0AAE3VM53"/>
<feature type="transmembrane region" description="Helical" evidence="7">
    <location>
        <begin position="214"/>
        <end position="233"/>
    </location>
</feature>
<dbReference type="PANTHER" id="PTHR33362">
    <property type="entry name" value="SIALIC ACID TRAP TRANSPORTER PERMEASE PROTEIN SIAT-RELATED"/>
    <property type="match status" value="1"/>
</dbReference>
<accession>A0AAE3VM53</accession>
<comment type="subcellular location">
    <subcellularLocation>
        <location evidence="1 7">Cell inner membrane</location>
        <topology evidence="1 7">Multi-pass membrane protein</topology>
    </subcellularLocation>
</comment>
<evidence type="ECO:0000313" key="10">
    <source>
        <dbReference type="Proteomes" id="UP001229244"/>
    </source>
</evidence>
<reference evidence="9" key="1">
    <citation type="submission" date="2023-07" db="EMBL/GenBank/DDBJ databases">
        <title>Genomic Encyclopedia of Type Strains, Phase IV (KMG-IV): sequencing the most valuable type-strain genomes for metagenomic binning, comparative biology and taxonomic classification.</title>
        <authorList>
            <person name="Goeker M."/>
        </authorList>
    </citation>
    <scope>NUCLEOTIDE SEQUENCE</scope>
    <source>
        <strain evidence="9">DSM 21202</strain>
    </source>
</reference>
<dbReference type="EMBL" id="JAUSUL010000001">
    <property type="protein sequence ID" value="MDQ0314478.1"/>
    <property type="molecule type" value="Genomic_DNA"/>
</dbReference>
<feature type="transmembrane region" description="Helical" evidence="7">
    <location>
        <begin position="166"/>
        <end position="193"/>
    </location>
</feature>
<dbReference type="PANTHER" id="PTHR33362:SF5">
    <property type="entry name" value="C4-DICARBOXYLATE TRAP TRANSPORTER LARGE PERMEASE PROTEIN DCTM"/>
    <property type="match status" value="1"/>
</dbReference>
<feature type="transmembrane region" description="Helical" evidence="7">
    <location>
        <begin position="311"/>
        <end position="329"/>
    </location>
</feature>
<feature type="transmembrane region" description="Helical" evidence="7">
    <location>
        <begin position="77"/>
        <end position="95"/>
    </location>
</feature>
<feature type="transmembrane region" description="Helical" evidence="7">
    <location>
        <begin position="391"/>
        <end position="411"/>
    </location>
</feature>
<feature type="transmembrane region" description="Helical" evidence="7">
    <location>
        <begin position="239"/>
        <end position="255"/>
    </location>
</feature>
<evidence type="ECO:0000256" key="3">
    <source>
        <dbReference type="ARBA" id="ARBA00022519"/>
    </source>
</evidence>
<sequence length="429" mass="44163">MPIGFAAAVSALLALSVPIFVALCLPVIAFLATTTSTPPELVIQRLFSGVDKFPLMAIPFFILAGNLMASGGLSRRLTDLAVSLVGALPGGLAMTSVASSMFFSAISGSSPATVVAVGKIMLPAMTDAGYRKPFSIGLLMSAGSLGIVIPPSIFMIVYGAVTGVSIGALFLAGLGAGLIYGAVFMVMSMIYAWRVGLARGAAWSVSEILRNLKASAWGLAIPVIVLGGIYGGLFTPTEAAAVTVAYAAFVTMVIYRELDLKGLLAVLLESAVTTAQVMIVVAAASAFAWYLTTSGFSVAVQTLLSDIGDDPVKVLLVINVVVLLAGMVLDPNSIIIILVPFLFVLATSAGIDPVHLGVVLSVNAAIGMFTPPFGLNLFVASTLGITYRQAVIGSAPFILVALVALAVITYIPEVSLWLPSQVYQGIAGN</sequence>
<proteinExistence type="inferred from homology"/>
<feature type="domain" description="TRAP C4-dicarboxylate transport system permease DctM subunit" evidence="8">
    <location>
        <begin position="9"/>
        <end position="413"/>
    </location>
</feature>
<evidence type="ECO:0000256" key="1">
    <source>
        <dbReference type="ARBA" id="ARBA00004429"/>
    </source>
</evidence>
<comment type="caution">
    <text evidence="7">Lacks conserved residue(s) required for the propagation of feature annotation.</text>
</comment>
<keyword evidence="3 7" id="KW-0997">Cell inner membrane</keyword>
<comment type="subunit">
    <text evidence="7">The complex comprises the extracytoplasmic solute receptor protein and the two transmembrane proteins.</text>
</comment>
<keyword evidence="10" id="KW-1185">Reference proteome</keyword>
<dbReference type="Proteomes" id="UP001229244">
    <property type="component" value="Unassembled WGS sequence"/>
</dbReference>
<evidence type="ECO:0000256" key="5">
    <source>
        <dbReference type="ARBA" id="ARBA00022989"/>
    </source>
</evidence>
<feature type="transmembrane region" description="Helical" evidence="7">
    <location>
        <begin position="134"/>
        <end position="160"/>
    </location>
</feature>
<evidence type="ECO:0000256" key="4">
    <source>
        <dbReference type="ARBA" id="ARBA00022692"/>
    </source>
</evidence>
<evidence type="ECO:0000256" key="2">
    <source>
        <dbReference type="ARBA" id="ARBA00022475"/>
    </source>
</evidence>
<organism evidence="9 10">
    <name type="scientific">Amorphus orientalis</name>
    <dbReference type="NCBI Taxonomy" id="649198"/>
    <lineage>
        <taxon>Bacteria</taxon>
        <taxon>Pseudomonadati</taxon>
        <taxon>Pseudomonadota</taxon>
        <taxon>Alphaproteobacteria</taxon>
        <taxon>Hyphomicrobiales</taxon>
        <taxon>Amorphaceae</taxon>
        <taxon>Amorphus</taxon>
    </lineage>
</organism>
<feature type="transmembrane region" description="Helical" evidence="7">
    <location>
        <begin position="357"/>
        <end position="379"/>
    </location>
</feature>
<gene>
    <name evidence="9" type="ORF">J2S73_000915</name>
</gene>
<dbReference type="InterPro" id="IPR004681">
    <property type="entry name" value="TRAP_DctM"/>
</dbReference>
<dbReference type="Pfam" id="PF06808">
    <property type="entry name" value="DctM"/>
    <property type="match status" value="1"/>
</dbReference>
<dbReference type="PIRSF" id="PIRSF006066">
    <property type="entry name" value="HI0050"/>
    <property type="match status" value="1"/>
</dbReference>
<comment type="caution">
    <text evidence="9">The sequence shown here is derived from an EMBL/GenBank/DDBJ whole genome shotgun (WGS) entry which is preliminary data.</text>
</comment>
<dbReference type="InterPro" id="IPR010656">
    <property type="entry name" value="DctM"/>
</dbReference>
<keyword evidence="5 7" id="KW-1133">Transmembrane helix</keyword>
<feature type="transmembrane region" description="Helical" evidence="7">
    <location>
        <begin position="53"/>
        <end position="70"/>
    </location>
</feature>
<keyword evidence="6 7" id="KW-0472">Membrane</keyword>
<dbReference type="RefSeq" id="WP_306884256.1">
    <property type="nucleotide sequence ID" value="NZ_JAUSUL010000001.1"/>
</dbReference>
<keyword evidence="4 7" id="KW-0812">Transmembrane</keyword>
<feature type="transmembrane region" description="Helical" evidence="7">
    <location>
        <begin position="262"/>
        <end position="291"/>
    </location>
</feature>
<comment type="similarity">
    <text evidence="7">Belongs to the TRAP transporter large permease family.</text>
</comment>
<comment type="function">
    <text evidence="7">Part of the tripartite ATP-independent periplasmic (TRAP) transport system.</text>
</comment>
<evidence type="ECO:0000256" key="6">
    <source>
        <dbReference type="ARBA" id="ARBA00023136"/>
    </source>
</evidence>
<keyword evidence="2" id="KW-1003">Cell membrane</keyword>
<dbReference type="GO" id="GO:0022857">
    <property type="term" value="F:transmembrane transporter activity"/>
    <property type="evidence" value="ECO:0007669"/>
    <property type="project" value="UniProtKB-UniRule"/>
</dbReference>